<feature type="transmembrane region" description="Helical" evidence="1">
    <location>
        <begin position="306"/>
        <end position="326"/>
    </location>
</feature>
<evidence type="ECO:0000256" key="1">
    <source>
        <dbReference type="SAM" id="Phobius"/>
    </source>
</evidence>
<feature type="transmembrane region" description="Helical" evidence="1">
    <location>
        <begin position="177"/>
        <end position="195"/>
    </location>
</feature>
<proteinExistence type="predicted"/>
<feature type="transmembrane region" description="Helical" evidence="1">
    <location>
        <begin position="27"/>
        <end position="47"/>
    </location>
</feature>
<feature type="transmembrane region" description="Helical" evidence="1">
    <location>
        <begin position="274"/>
        <end position="299"/>
    </location>
</feature>
<feature type="transmembrane region" description="Helical" evidence="1">
    <location>
        <begin position="59"/>
        <end position="80"/>
    </location>
</feature>
<feature type="transmembrane region" description="Helical" evidence="1">
    <location>
        <begin position="409"/>
        <end position="428"/>
    </location>
</feature>
<comment type="caution">
    <text evidence="2">The sequence shown here is derived from an EMBL/GenBank/DDBJ whole genome shotgun (WGS) entry which is preliminary data.</text>
</comment>
<feature type="transmembrane region" description="Helical" evidence="1">
    <location>
        <begin position="252"/>
        <end position="268"/>
    </location>
</feature>
<organism evidence="2 3">
    <name type="scientific">Candidatus Curtissbacteria bacterium RIFCSPLOWO2_01_FULL_42_50</name>
    <dbReference type="NCBI Taxonomy" id="1797730"/>
    <lineage>
        <taxon>Bacteria</taxon>
        <taxon>Candidatus Curtissiibacteriota</taxon>
    </lineage>
</organism>
<evidence type="ECO:0000313" key="3">
    <source>
        <dbReference type="Proteomes" id="UP000177039"/>
    </source>
</evidence>
<accession>A0A1F5H7J0</accession>
<dbReference type="AlphaFoldDB" id="A0A1F5H7J0"/>
<name>A0A1F5H7J0_9BACT</name>
<dbReference type="Proteomes" id="UP000177039">
    <property type="component" value="Unassembled WGS sequence"/>
</dbReference>
<keyword evidence="1" id="KW-0812">Transmembrane</keyword>
<protein>
    <recommendedName>
        <fullName evidence="4">Glycosyltransferase RgtA/B/C/D-like domain-containing protein</fullName>
    </recommendedName>
</protein>
<keyword evidence="1" id="KW-0472">Membrane</keyword>
<sequence>MQSASFLLVLYLISIFGYSLSRGFYSYHSFLVLAFTYMLFGFSFFLKKRTFIDNIGFELIAPFVFIINSLLFVLLFGGIYQEPGPAFNLIKLAIPLVLIFSLFLVLSSGKKNNIQKLSFLAMIILAIVLRVMVLISSPSPRIDVFDMLKEGPRYLFSGENPYSQLYPQRYVGVIPDYFTYFPLTLLVFAPIDYLFSDPRVAFIISDLVTAFIIYKIIESLKSKAKSLKFILPLVFLYHPSGSFILEQSWIDGLIFAFLAGLIFLQIRVRAKDLYSYIILAFFLSLKQSLLILIPFFLIFTKLKKTVILRALLLIGVSILPFALWSFSDFYHDTIKFFLNYPARYDSITVNTFFYFLWGRDIPKIFLYFVWTVVGIFSLIWAASRIWSRFVLAVAFFLFTFFFFNKLAFIHYYFLISLLILLAAILRFGEESKRH</sequence>
<evidence type="ECO:0008006" key="4">
    <source>
        <dbReference type="Google" id="ProtNLM"/>
    </source>
</evidence>
<dbReference type="EMBL" id="MFBT01000005">
    <property type="protein sequence ID" value="OGE00137.1"/>
    <property type="molecule type" value="Genomic_DNA"/>
</dbReference>
<feature type="transmembrane region" description="Helical" evidence="1">
    <location>
        <begin position="200"/>
        <end position="217"/>
    </location>
</feature>
<evidence type="ECO:0000313" key="2">
    <source>
        <dbReference type="EMBL" id="OGE00137.1"/>
    </source>
</evidence>
<feature type="transmembrane region" description="Helical" evidence="1">
    <location>
        <begin position="86"/>
        <end position="105"/>
    </location>
</feature>
<keyword evidence="1" id="KW-1133">Transmembrane helix</keyword>
<feature type="transmembrane region" description="Helical" evidence="1">
    <location>
        <begin position="117"/>
        <end position="137"/>
    </location>
</feature>
<feature type="transmembrane region" description="Helical" evidence="1">
    <location>
        <begin position="364"/>
        <end position="381"/>
    </location>
</feature>
<reference evidence="2 3" key="1">
    <citation type="journal article" date="2016" name="Nat. Commun.">
        <title>Thousands of microbial genomes shed light on interconnected biogeochemical processes in an aquifer system.</title>
        <authorList>
            <person name="Anantharaman K."/>
            <person name="Brown C.T."/>
            <person name="Hug L.A."/>
            <person name="Sharon I."/>
            <person name="Castelle C.J."/>
            <person name="Probst A.J."/>
            <person name="Thomas B.C."/>
            <person name="Singh A."/>
            <person name="Wilkins M.J."/>
            <person name="Karaoz U."/>
            <person name="Brodie E.L."/>
            <person name="Williams K.H."/>
            <person name="Hubbard S.S."/>
            <person name="Banfield J.F."/>
        </authorList>
    </citation>
    <scope>NUCLEOTIDE SEQUENCE [LARGE SCALE GENOMIC DNA]</scope>
</reference>
<gene>
    <name evidence="2" type="ORF">A3B54_01915</name>
</gene>